<evidence type="ECO:0008006" key="3">
    <source>
        <dbReference type="Google" id="ProtNLM"/>
    </source>
</evidence>
<dbReference type="KEGG" id="aps:CFPG_414"/>
<dbReference type="STRING" id="511995.CFPG_414"/>
<sequence>MQRTDPQPIGKILKKFLEANLQMADKLAEARIIDYWNSNTTPNISRYTCNLFIKNRVFYVKINSSVLKNELMMQREKKVVELNKVAGRNIINRIVFT</sequence>
<evidence type="ECO:0000313" key="1">
    <source>
        <dbReference type="EMBL" id="BAG83677.1"/>
    </source>
</evidence>
<dbReference type="Proteomes" id="UP000000723">
    <property type="component" value="Chromosome"/>
</dbReference>
<dbReference type="EMBL" id="AP010656">
    <property type="protein sequence ID" value="BAG83677.1"/>
    <property type="molecule type" value="Genomic_DNA"/>
</dbReference>
<dbReference type="OrthoDB" id="9796545at2"/>
<dbReference type="PANTHER" id="PTHR36456">
    <property type="entry name" value="UPF0232 PROTEIN SCO3875"/>
    <property type="match status" value="1"/>
</dbReference>
<name>B6YR55_AZOPC</name>
<reference evidence="2" key="1">
    <citation type="journal article" date="2008" name="Science">
        <title>Genome of an endosymbiont coupling N2 fixation to cellulolysis within RT protist cells in termite gut.</title>
        <authorList>
            <person name="Hongoh Y."/>
            <person name="Sharma V.K."/>
            <person name="Prakash T."/>
            <person name="Noda S."/>
            <person name="Toh H."/>
            <person name="Taylor T.D."/>
            <person name="Kudo T."/>
            <person name="Sakaki Y."/>
            <person name="Toyoda A."/>
            <person name="Hattori M."/>
            <person name="Ohkuma M."/>
        </authorList>
    </citation>
    <scope>NUCLEOTIDE SEQUENCE [LARGE SCALE GENOMIC DNA]</scope>
</reference>
<dbReference type="PANTHER" id="PTHR36456:SF1">
    <property type="entry name" value="UPF0232 PROTEIN SCO3875"/>
    <property type="match status" value="1"/>
</dbReference>
<proteinExistence type="predicted"/>
<gene>
    <name evidence="1" type="ordered locus">CFPG_414</name>
</gene>
<dbReference type="AlphaFoldDB" id="B6YR55"/>
<organism evidence="1 2">
    <name type="scientific">Azobacteroides pseudotrichonymphae genomovar. CFP2</name>
    <dbReference type="NCBI Taxonomy" id="511995"/>
    <lineage>
        <taxon>Bacteria</taxon>
        <taxon>Pseudomonadati</taxon>
        <taxon>Bacteroidota</taxon>
        <taxon>Bacteroidia</taxon>
        <taxon>Bacteroidales</taxon>
        <taxon>Candidatus Azobacteroides</taxon>
    </lineage>
</organism>
<evidence type="ECO:0000313" key="2">
    <source>
        <dbReference type="Proteomes" id="UP000000723"/>
    </source>
</evidence>
<accession>B6YR55</accession>
<dbReference type="InterPro" id="IPR007922">
    <property type="entry name" value="DciA-like"/>
</dbReference>
<dbReference type="eggNOG" id="COG5512">
    <property type="taxonomic scope" value="Bacteria"/>
</dbReference>
<dbReference type="RefSeq" id="WP_012573438.1">
    <property type="nucleotide sequence ID" value="NC_011565.1"/>
</dbReference>
<dbReference type="HOGENOM" id="CLU_160523_1_0_10"/>
<protein>
    <recommendedName>
        <fullName evidence="3">DUF721 domain-containing protein</fullName>
    </recommendedName>
</protein>
<keyword evidence="2" id="KW-1185">Reference proteome</keyword>
<dbReference type="Pfam" id="PF05258">
    <property type="entry name" value="DciA"/>
    <property type="match status" value="1"/>
</dbReference>